<accession>A0A1S0TTH3</accession>
<dbReference type="CTD" id="9946055"/>
<evidence type="ECO:0000313" key="2">
    <source>
        <dbReference type="EMBL" id="EFO19865.2"/>
    </source>
</evidence>
<organism evidence="2">
    <name type="scientific">Loa loa</name>
    <name type="common">Eye worm</name>
    <name type="synonym">Filaria loa</name>
    <dbReference type="NCBI Taxonomy" id="7209"/>
    <lineage>
        <taxon>Eukaryota</taxon>
        <taxon>Metazoa</taxon>
        <taxon>Ecdysozoa</taxon>
        <taxon>Nematoda</taxon>
        <taxon>Chromadorea</taxon>
        <taxon>Rhabditida</taxon>
        <taxon>Spirurina</taxon>
        <taxon>Spiruromorpha</taxon>
        <taxon>Filarioidea</taxon>
        <taxon>Onchocercidae</taxon>
        <taxon>Loa</taxon>
    </lineage>
</organism>
<proteinExistence type="predicted"/>
<dbReference type="InParanoid" id="A0A1S0TTH3"/>
<evidence type="ECO:0000256" key="1">
    <source>
        <dbReference type="SAM" id="MobiDB-lite"/>
    </source>
</evidence>
<dbReference type="KEGG" id="loa:LOAG_08625"/>
<dbReference type="GeneID" id="9946055"/>
<dbReference type="EMBL" id="JH712299">
    <property type="protein sequence ID" value="EFO19865.2"/>
    <property type="molecule type" value="Genomic_DNA"/>
</dbReference>
<feature type="compositionally biased region" description="Polar residues" evidence="1">
    <location>
        <begin position="35"/>
        <end position="52"/>
    </location>
</feature>
<dbReference type="AlphaFoldDB" id="A0A1S0TTH3"/>
<reference evidence="2" key="1">
    <citation type="submission" date="2012-04" db="EMBL/GenBank/DDBJ databases">
        <title>The Genome Sequence of Loa loa.</title>
        <authorList>
            <consortium name="The Broad Institute Genome Sequencing Platform"/>
            <consortium name="Broad Institute Genome Sequencing Center for Infectious Disease"/>
            <person name="Nutman T.B."/>
            <person name="Fink D.L."/>
            <person name="Russ C."/>
            <person name="Young S."/>
            <person name="Zeng Q."/>
            <person name="Gargeya S."/>
            <person name="Alvarado L."/>
            <person name="Berlin A."/>
            <person name="Chapman S.B."/>
            <person name="Chen Z."/>
            <person name="Freedman E."/>
            <person name="Gellesch M."/>
            <person name="Goldberg J."/>
            <person name="Griggs A."/>
            <person name="Gujja S."/>
            <person name="Heilman E.R."/>
            <person name="Heiman D."/>
            <person name="Howarth C."/>
            <person name="Mehta T."/>
            <person name="Neiman D."/>
            <person name="Pearson M."/>
            <person name="Roberts A."/>
            <person name="Saif S."/>
            <person name="Shea T."/>
            <person name="Shenoy N."/>
            <person name="Sisk P."/>
            <person name="Stolte C."/>
            <person name="Sykes S."/>
            <person name="White J."/>
            <person name="Yandava C."/>
            <person name="Haas B."/>
            <person name="Henn M.R."/>
            <person name="Nusbaum C."/>
            <person name="Birren B."/>
        </authorList>
    </citation>
    <scope>NUCLEOTIDE SEQUENCE [LARGE SCALE GENOMIC DNA]</scope>
</reference>
<dbReference type="RefSeq" id="XP_020302057.1">
    <property type="nucleotide sequence ID" value="XM_020447746.1"/>
</dbReference>
<name>A0A1S0TTH3_LOALO</name>
<feature type="compositionally biased region" description="Low complexity" evidence="1">
    <location>
        <begin position="167"/>
        <end position="183"/>
    </location>
</feature>
<dbReference type="OrthoDB" id="5875826at2759"/>
<protein>
    <submittedName>
        <fullName evidence="2">Uncharacterized protein</fullName>
    </submittedName>
</protein>
<dbReference type="OMA" id="WRSEHEV"/>
<feature type="region of interest" description="Disordered" evidence="1">
    <location>
        <begin position="158"/>
        <end position="183"/>
    </location>
</feature>
<sequence length="415" mass="46770">MPSTRSICQDQTFKYNDSLQLLGTMDDSNKEKSFNAPTARSISNQTAKTMSSHFRKDDEQVLTAHELSSETLNYSESSKKGRQRRFAEIPGKFLETHSAEIPSRKVLSDIQQLQRSPSMSEKELKNLKFRSVDVLLEPGKKSFSIISGKGHALPQKRKFGLLPPTPSIISTPKQSSSSRSEENIISQSSTMLERKALFENDKKVSLASKKTSEVIRSRFERFPIQARSVKSGQRKSLGASTKQTRIKRAPSLVTLTQESDDTKSSAERAPSKWFEKSMYIDQSELEPQMKNTTIVIPISSDMSKSSSSNVPVMRQALTSKPNITKKMSSVSSTLTKEKSKQATEIFLLKRIQASRTKGTSIMIQSKDEENLTIQLNINLRVKNKDGKSNEKHILKPERILVKGREVYRKNDGYLL</sequence>
<gene>
    <name evidence="2" type="ORF">LOAG_08625</name>
</gene>
<feature type="region of interest" description="Disordered" evidence="1">
    <location>
        <begin position="24"/>
        <end position="57"/>
    </location>
</feature>